<dbReference type="Pfam" id="PF00385">
    <property type="entry name" value="Chromo"/>
    <property type="match status" value="1"/>
</dbReference>
<feature type="region of interest" description="Disordered" evidence="4">
    <location>
        <begin position="1"/>
        <end position="23"/>
    </location>
</feature>
<organism evidence="6 7">
    <name type="scientific">Emydomyces testavorans</name>
    <dbReference type="NCBI Taxonomy" id="2070801"/>
    <lineage>
        <taxon>Eukaryota</taxon>
        <taxon>Fungi</taxon>
        <taxon>Dikarya</taxon>
        <taxon>Ascomycota</taxon>
        <taxon>Pezizomycotina</taxon>
        <taxon>Eurotiomycetes</taxon>
        <taxon>Eurotiomycetidae</taxon>
        <taxon>Onygenales</taxon>
        <taxon>Nannizziopsiaceae</taxon>
        <taxon>Emydomyces</taxon>
    </lineage>
</organism>
<dbReference type="InterPro" id="IPR000953">
    <property type="entry name" value="Chromo/chromo_shadow_dom"/>
</dbReference>
<evidence type="ECO:0000259" key="5">
    <source>
        <dbReference type="PROSITE" id="PS50013"/>
    </source>
</evidence>
<sequence>MQTADSFSDDDVSITSTVPSEPQDEYELECILAQRTLSGKDMYLVKWSGYPMERCTWETEDMFCNPETLRDWATKRDAIARGEEPAFDVEALERKWLAAKAATDQRRKKRRKKREQLGYPVDPQPEKRNGFSDLSDFVVPDHEVEYEQSDCDDEPLMKRRFKANSSIINNKDTAVRAASNPGQVSAQSSVDKPSDIQSNHGHTPAQPRLKLKTSFPSTKTPSTAEQTLSLFGGHKARKSVLSKISSKQNGELFGKLSTQRRWEKALRRERTPNIAQLDLRRPQDWLHPQKRPSPSRLSPARDLQNSHNFDSLFVEQEDNFPSHIHAGISPQAPPDRPRNPQPRKPSWDLSSLEKNSPLNTSYSPNSASDTNPRATTRSGRFWNPGEVLVFLTFGAVGKVIGDVRICGLNKTTKNQLLRMKTGKIIDLNFNDVCTIDEYRILCEHRYNQKYANSHVFGFEDTSQEVTAMADYLRRNDLAALWYHPAEIGTVFVAYASSSTHWNFLDGGLEFPPNASLRIVARNYLPPISTVRQKVPYTMEATAPTSVYTNVTAQEPEEPIAVNDPVSPAPLLSNLANLDIVTVFRERWNITFEELSRVNSSKKNTMARVFYLFFPTEAEDEFQLLVMFLKNYTHAIFSNRLEGDWERFIDTATTGTVIFHQSYIWYEFMPGLQKLLRNPVNVFNISLAAPVKHLEYETHLQRLFPHGFVVLMTEDYMIHEPEAALNVMKWFRKHIVQKFPGTWKMFFRPNILGWLSEIFSQWPDDKSVSLLPDSLNEIPNSLD</sequence>
<dbReference type="AlphaFoldDB" id="A0AAF0IH15"/>
<feature type="region of interest" description="Disordered" evidence="4">
    <location>
        <begin position="264"/>
        <end position="303"/>
    </location>
</feature>
<keyword evidence="3" id="KW-0539">Nucleus</keyword>
<evidence type="ECO:0000256" key="4">
    <source>
        <dbReference type="SAM" id="MobiDB-lite"/>
    </source>
</evidence>
<feature type="region of interest" description="Disordered" evidence="4">
    <location>
        <begin position="103"/>
        <end position="131"/>
    </location>
</feature>
<dbReference type="Proteomes" id="UP001219355">
    <property type="component" value="Chromosome 1"/>
</dbReference>
<dbReference type="Gene3D" id="2.40.50.40">
    <property type="match status" value="1"/>
</dbReference>
<keyword evidence="7" id="KW-1185">Reference proteome</keyword>
<dbReference type="InterPro" id="IPR051219">
    <property type="entry name" value="Heterochromatin_chromo-domain"/>
</dbReference>
<feature type="region of interest" description="Disordered" evidence="4">
    <location>
        <begin position="323"/>
        <end position="378"/>
    </location>
</feature>
<dbReference type="InterPro" id="IPR023780">
    <property type="entry name" value="Chromo_domain"/>
</dbReference>
<dbReference type="GO" id="GO:0006338">
    <property type="term" value="P:chromatin remodeling"/>
    <property type="evidence" value="ECO:0007669"/>
    <property type="project" value="UniProtKB-ARBA"/>
</dbReference>
<protein>
    <recommendedName>
        <fullName evidence="5">Chromo domain-containing protein</fullName>
    </recommendedName>
</protein>
<dbReference type="SUPFAM" id="SSF54160">
    <property type="entry name" value="Chromo domain-like"/>
    <property type="match status" value="1"/>
</dbReference>
<feature type="compositionally biased region" description="Polar residues" evidence="4">
    <location>
        <begin position="348"/>
        <end position="378"/>
    </location>
</feature>
<evidence type="ECO:0000256" key="3">
    <source>
        <dbReference type="ARBA" id="ARBA00023242"/>
    </source>
</evidence>
<dbReference type="CDD" id="cd18966">
    <property type="entry name" value="chromodomain"/>
    <property type="match status" value="1"/>
</dbReference>
<dbReference type="PROSITE" id="PS50013">
    <property type="entry name" value="CHROMO_2"/>
    <property type="match status" value="1"/>
</dbReference>
<comment type="subcellular location">
    <subcellularLocation>
        <location evidence="1">Nucleus</location>
    </subcellularLocation>
</comment>
<proteinExistence type="predicted"/>
<feature type="compositionally biased region" description="Pro residues" evidence="4">
    <location>
        <begin position="331"/>
        <end position="343"/>
    </location>
</feature>
<feature type="compositionally biased region" description="Polar residues" evidence="4">
    <location>
        <begin position="180"/>
        <end position="201"/>
    </location>
</feature>
<dbReference type="InterPro" id="IPR016197">
    <property type="entry name" value="Chromo-like_dom_sf"/>
</dbReference>
<dbReference type="InterPro" id="IPR023779">
    <property type="entry name" value="Chromodomain_CS"/>
</dbReference>
<dbReference type="EMBL" id="CP120627">
    <property type="protein sequence ID" value="WEW56368.1"/>
    <property type="molecule type" value="Genomic_DNA"/>
</dbReference>
<feature type="compositionally biased region" description="Low complexity" evidence="4">
    <location>
        <begin position="212"/>
        <end position="223"/>
    </location>
</feature>
<comment type="subunit">
    <text evidence="2">Component of the NuA4 histone acetyltransferase complex.</text>
</comment>
<dbReference type="PANTHER" id="PTHR22812">
    <property type="entry name" value="CHROMOBOX PROTEIN"/>
    <property type="match status" value="1"/>
</dbReference>
<reference evidence="6" key="1">
    <citation type="submission" date="2023-03" db="EMBL/GenBank/DDBJ databases">
        <title>Emydomyces testavorans Genome Sequence.</title>
        <authorList>
            <person name="Hoyer L."/>
        </authorList>
    </citation>
    <scope>NUCLEOTIDE SEQUENCE</scope>
    <source>
        <strain evidence="6">16-2883</strain>
    </source>
</reference>
<name>A0AAF0IH15_9EURO</name>
<evidence type="ECO:0000256" key="1">
    <source>
        <dbReference type="ARBA" id="ARBA00004123"/>
    </source>
</evidence>
<dbReference type="GO" id="GO:0005634">
    <property type="term" value="C:nucleus"/>
    <property type="evidence" value="ECO:0007669"/>
    <property type="project" value="UniProtKB-SubCell"/>
</dbReference>
<accession>A0AAF0IH15</accession>
<gene>
    <name evidence="6" type="ORF">PRK78_001811</name>
</gene>
<feature type="domain" description="Chromo" evidence="5">
    <location>
        <begin position="26"/>
        <end position="84"/>
    </location>
</feature>
<evidence type="ECO:0000256" key="2">
    <source>
        <dbReference type="ARBA" id="ARBA00011353"/>
    </source>
</evidence>
<dbReference type="SMART" id="SM00298">
    <property type="entry name" value="CHROMO"/>
    <property type="match status" value="1"/>
</dbReference>
<evidence type="ECO:0000313" key="6">
    <source>
        <dbReference type="EMBL" id="WEW56368.1"/>
    </source>
</evidence>
<feature type="region of interest" description="Disordered" evidence="4">
    <location>
        <begin position="172"/>
        <end position="231"/>
    </location>
</feature>
<dbReference type="PROSITE" id="PS00598">
    <property type="entry name" value="CHROMO_1"/>
    <property type="match status" value="1"/>
</dbReference>
<evidence type="ECO:0000313" key="7">
    <source>
        <dbReference type="Proteomes" id="UP001219355"/>
    </source>
</evidence>